<organism evidence="3 4">
    <name type="scientific">Alkalibaculum bacchi</name>
    <dbReference type="NCBI Taxonomy" id="645887"/>
    <lineage>
        <taxon>Bacteria</taxon>
        <taxon>Bacillati</taxon>
        <taxon>Bacillota</taxon>
        <taxon>Clostridia</taxon>
        <taxon>Eubacteriales</taxon>
        <taxon>Eubacteriaceae</taxon>
        <taxon>Alkalibaculum</taxon>
    </lineage>
</organism>
<evidence type="ECO:0000256" key="1">
    <source>
        <dbReference type="ARBA" id="ARBA00006845"/>
    </source>
</evidence>
<accession>A0A366IA98</accession>
<protein>
    <submittedName>
        <fullName evidence="3">Ribonuclease inhibitor</fullName>
    </submittedName>
</protein>
<dbReference type="SUPFAM" id="SSF52038">
    <property type="entry name" value="Barstar-related"/>
    <property type="match status" value="1"/>
</dbReference>
<gene>
    <name evidence="3" type="ORF">DES36_10546</name>
</gene>
<sequence>MKTILLDGKKMNTKEEAHEYISKTLAFPDYYGKNLDALWDMLSTYDEPIHIVFKNTQTLKSNPDEYGNKILKVFLDAKENNDNISIEMED</sequence>
<proteinExistence type="inferred from homology"/>
<dbReference type="RefSeq" id="WP_113920100.1">
    <property type="nucleotide sequence ID" value="NZ_QNRX01000005.1"/>
</dbReference>
<dbReference type="AlphaFoldDB" id="A0A366IA98"/>
<dbReference type="Pfam" id="PF01337">
    <property type="entry name" value="Barstar"/>
    <property type="match status" value="1"/>
</dbReference>
<comment type="similarity">
    <text evidence="1">Belongs to the barstar family.</text>
</comment>
<evidence type="ECO:0000259" key="2">
    <source>
        <dbReference type="Pfam" id="PF01337"/>
    </source>
</evidence>
<reference evidence="3 4" key="1">
    <citation type="submission" date="2018-06" db="EMBL/GenBank/DDBJ databases">
        <title>Genomic Encyclopedia of Type Strains, Phase IV (KMG-IV): sequencing the most valuable type-strain genomes for metagenomic binning, comparative biology and taxonomic classification.</title>
        <authorList>
            <person name="Goeker M."/>
        </authorList>
    </citation>
    <scope>NUCLEOTIDE SEQUENCE [LARGE SCALE GENOMIC DNA]</scope>
    <source>
        <strain evidence="3 4">DSM 22112</strain>
    </source>
</reference>
<dbReference type="Gene3D" id="3.30.370.10">
    <property type="entry name" value="Barstar-like"/>
    <property type="match status" value="1"/>
</dbReference>
<keyword evidence="4" id="KW-1185">Reference proteome</keyword>
<evidence type="ECO:0000313" key="4">
    <source>
        <dbReference type="Proteomes" id="UP000253490"/>
    </source>
</evidence>
<feature type="domain" description="Barstar (barnase inhibitor)" evidence="2">
    <location>
        <begin position="1"/>
        <end position="81"/>
    </location>
</feature>
<dbReference type="InterPro" id="IPR000468">
    <property type="entry name" value="Barstar"/>
</dbReference>
<comment type="caution">
    <text evidence="3">The sequence shown here is derived from an EMBL/GenBank/DDBJ whole genome shotgun (WGS) entry which is preliminary data.</text>
</comment>
<dbReference type="Proteomes" id="UP000253490">
    <property type="component" value="Unassembled WGS sequence"/>
</dbReference>
<evidence type="ECO:0000313" key="3">
    <source>
        <dbReference type="EMBL" id="RBP66667.1"/>
    </source>
</evidence>
<dbReference type="InterPro" id="IPR035905">
    <property type="entry name" value="Barstar-like_sf"/>
</dbReference>
<name>A0A366IA98_9FIRM</name>
<dbReference type="OrthoDB" id="7575400at2"/>
<dbReference type="EMBL" id="QNRX01000005">
    <property type="protein sequence ID" value="RBP66667.1"/>
    <property type="molecule type" value="Genomic_DNA"/>
</dbReference>